<proteinExistence type="predicted"/>
<organism evidence="2 3">
    <name type="scientific">Saccharopolyspora antimicrobica</name>
    <dbReference type="NCBI Taxonomy" id="455193"/>
    <lineage>
        <taxon>Bacteria</taxon>
        <taxon>Bacillati</taxon>
        <taxon>Actinomycetota</taxon>
        <taxon>Actinomycetes</taxon>
        <taxon>Pseudonocardiales</taxon>
        <taxon>Pseudonocardiaceae</taxon>
        <taxon>Saccharopolyspora</taxon>
    </lineage>
</organism>
<dbReference type="Proteomes" id="UP000270697">
    <property type="component" value="Unassembled WGS sequence"/>
</dbReference>
<dbReference type="STRING" id="455193.SAMN05421805_108143"/>
<dbReference type="RefSeq" id="WP_246025392.1">
    <property type="nucleotide sequence ID" value="NZ_FOUP01000008.1"/>
</dbReference>
<evidence type="ECO:0000313" key="2">
    <source>
        <dbReference type="EMBL" id="SFN98788.1"/>
    </source>
</evidence>
<dbReference type="Proteomes" id="UP000199398">
    <property type="component" value="Unassembled WGS sequence"/>
</dbReference>
<dbReference type="EMBL" id="RBXX01000002">
    <property type="protein sequence ID" value="RKT85111.1"/>
    <property type="molecule type" value="Genomic_DNA"/>
</dbReference>
<sequence length="132" mass="14316">MTTGMEGFAAGASALAGQAAGLRAAVDSGKVVMTPEAAEAVAKVYEDKAEKLRKKRFRTDRLVAKSAFGDCNIGRALGQKFEDKVNAPEVGLVAILDKMEKILRDMAQAYRDSARDMQNTDDEHARNLNRNV</sequence>
<name>A0A1I5DHW0_9PSEU</name>
<evidence type="ECO:0000313" key="1">
    <source>
        <dbReference type="EMBL" id="RKT85111.1"/>
    </source>
</evidence>
<evidence type="ECO:0000313" key="4">
    <source>
        <dbReference type="Proteomes" id="UP000270697"/>
    </source>
</evidence>
<accession>A0A1I5DHW0</accession>
<evidence type="ECO:0000313" key="3">
    <source>
        <dbReference type="Proteomes" id="UP000199398"/>
    </source>
</evidence>
<gene>
    <name evidence="1" type="ORF">ATL45_3447</name>
    <name evidence="2" type="ORF">SAMN05421805_108143</name>
</gene>
<dbReference type="AlphaFoldDB" id="A0A1I5DHW0"/>
<dbReference type="EMBL" id="FOUP01000008">
    <property type="protein sequence ID" value="SFN98788.1"/>
    <property type="molecule type" value="Genomic_DNA"/>
</dbReference>
<evidence type="ECO:0008006" key="5">
    <source>
        <dbReference type="Google" id="ProtNLM"/>
    </source>
</evidence>
<dbReference type="Gene3D" id="1.10.287.1060">
    <property type="entry name" value="ESAT-6-like"/>
    <property type="match status" value="1"/>
</dbReference>
<keyword evidence="4" id="KW-1185">Reference proteome</keyword>
<protein>
    <recommendedName>
        <fullName evidence="5">Excreted virulence factor EspC, type VII ESX diderm</fullName>
    </recommendedName>
</protein>
<reference evidence="1 4" key="2">
    <citation type="submission" date="2018-10" db="EMBL/GenBank/DDBJ databases">
        <title>Sequencing the genomes of 1000 actinobacteria strains.</title>
        <authorList>
            <person name="Klenk H.-P."/>
        </authorList>
    </citation>
    <scope>NUCLEOTIDE SEQUENCE [LARGE SCALE GENOMIC DNA]</scope>
    <source>
        <strain evidence="1 4">DSM 45119</strain>
    </source>
</reference>
<reference evidence="2 3" key="1">
    <citation type="submission" date="2016-10" db="EMBL/GenBank/DDBJ databases">
        <authorList>
            <person name="de Groot N.N."/>
        </authorList>
    </citation>
    <scope>NUCLEOTIDE SEQUENCE [LARGE SCALE GENOMIC DNA]</scope>
    <source>
        <strain evidence="2 3">CPCC 201259</strain>
    </source>
</reference>